<reference evidence="2 3" key="1">
    <citation type="submission" date="2019-07" db="EMBL/GenBank/DDBJ databases">
        <title>Genomics analysis of Aphanomyces spp. identifies a new class of oomycete effector associated with host adaptation.</title>
        <authorList>
            <person name="Gaulin E."/>
        </authorList>
    </citation>
    <scope>NUCLEOTIDE SEQUENCE [LARGE SCALE GENOMIC DNA]</scope>
    <source>
        <strain evidence="2 3">ATCC 201684</strain>
    </source>
</reference>
<protein>
    <submittedName>
        <fullName evidence="2">Uncharacterized protein</fullName>
    </submittedName>
</protein>
<organism evidence="2 3">
    <name type="scientific">Aphanomyces euteiches</name>
    <dbReference type="NCBI Taxonomy" id="100861"/>
    <lineage>
        <taxon>Eukaryota</taxon>
        <taxon>Sar</taxon>
        <taxon>Stramenopiles</taxon>
        <taxon>Oomycota</taxon>
        <taxon>Saprolegniomycetes</taxon>
        <taxon>Saprolegniales</taxon>
        <taxon>Verrucalvaceae</taxon>
        <taxon>Aphanomyces</taxon>
    </lineage>
</organism>
<proteinExistence type="predicted"/>
<dbReference type="Proteomes" id="UP000481153">
    <property type="component" value="Unassembled WGS sequence"/>
</dbReference>
<name>A0A6G0XWL8_9STRA</name>
<dbReference type="EMBL" id="VJMJ01000003">
    <property type="protein sequence ID" value="KAF0744930.1"/>
    <property type="molecule type" value="Genomic_DNA"/>
</dbReference>
<feature type="region of interest" description="Disordered" evidence="1">
    <location>
        <begin position="78"/>
        <end position="99"/>
    </location>
</feature>
<keyword evidence="3" id="KW-1185">Reference proteome</keyword>
<accession>A0A6G0XWL8</accession>
<gene>
    <name evidence="2" type="ORF">Ae201684_000518</name>
</gene>
<feature type="region of interest" description="Disordered" evidence="1">
    <location>
        <begin position="1"/>
        <end position="22"/>
    </location>
</feature>
<evidence type="ECO:0000313" key="3">
    <source>
        <dbReference type="Proteomes" id="UP000481153"/>
    </source>
</evidence>
<dbReference type="AlphaFoldDB" id="A0A6G0XWL8"/>
<evidence type="ECO:0000313" key="2">
    <source>
        <dbReference type="EMBL" id="KAF0744930.1"/>
    </source>
</evidence>
<sequence length="99" mass="10783">MLDGSVAPGKERRSTCGAESSDSLSSIVALHVCTQHGKQLLRMAPSGRIRGINIGANGHCTIMYVNFNYSRVLHRSGKMARKYGKRGTGKARKPARRNV</sequence>
<evidence type="ECO:0000256" key="1">
    <source>
        <dbReference type="SAM" id="MobiDB-lite"/>
    </source>
</evidence>
<comment type="caution">
    <text evidence="2">The sequence shown here is derived from an EMBL/GenBank/DDBJ whole genome shotgun (WGS) entry which is preliminary data.</text>
</comment>